<feature type="domain" description="PE" evidence="1">
    <location>
        <begin position="4"/>
        <end position="56"/>
    </location>
</feature>
<dbReference type="SUPFAM" id="SSF140459">
    <property type="entry name" value="PE/PPE dimer-like"/>
    <property type="match status" value="1"/>
</dbReference>
<protein>
    <recommendedName>
        <fullName evidence="1">PE domain-containing protein</fullName>
    </recommendedName>
</protein>
<name>A0A7I7NIH8_9MYCO</name>
<dbReference type="KEGG" id="mlj:MLAC_15420"/>
<keyword evidence="3" id="KW-1185">Reference proteome</keyword>
<evidence type="ECO:0000259" key="1">
    <source>
        <dbReference type="Pfam" id="PF00934"/>
    </source>
</evidence>
<dbReference type="InterPro" id="IPR038332">
    <property type="entry name" value="PPE_sf"/>
</dbReference>
<proteinExistence type="predicted"/>
<dbReference type="Gene3D" id="1.10.287.850">
    <property type="entry name" value="HP0062-like domain"/>
    <property type="match status" value="1"/>
</dbReference>
<dbReference type="InterPro" id="IPR000084">
    <property type="entry name" value="PE-PGRS_N"/>
</dbReference>
<evidence type="ECO:0000313" key="2">
    <source>
        <dbReference type="EMBL" id="BBX96248.1"/>
    </source>
</evidence>
<accession>A0A7I7NIH8</accession>
<organism evidence="2 3">
    <name type="scientific">Mycobacterium lacus</name>
    <dbReference type="NCBI Taxonomy" id="169765"/>
    <lineage>
        <taxon>Bacteria</taxon>
        <taxon>Bacillati</taxon>
        <taxon>Actinomycetota</taxon>
        <taxon>Actinomycetes</taxon>
        <taxon>Mycobacteriales</taxon>
        <taxon>Mycobacteriaceae</taxon>
        <taxon>Mycobacterium</taxon>
    </lineage>
</organism>
<evidence type="ECO:0000313" key="3">
    <source>
        <dbReference type="Proteomes" id="UP000466396"/>
    </source>
</evidence>
<reference evidence="2 3" key="1">
    <citation type="journal article" date="2019" name="Emerg. Microbes Infect.">
        <title>Comprehensive subspecies identification of 175 nontuberculous mycobacteria species based on 7547 genomic profiles.</title>
        <authorList>
            <person name="Matsumoto Y."/>
            <person name="Kinjo T."/>
            <person name="Motooka D."/>
            <person name="Nabeya D."/>
            <person name="Jung N."/>
            <person name="Uechi K."/>
            <person name="Horii T."/>
            <person name="Iida T."/>
            <person name="Fujita J."/>
            <person name="Nakamura S."/>
        </authorList>
    </citation>
    <scope>NUCLEOTIDE SEQUENCE [LARGE SCALE GENOMIC DNA]</scope>
    <source>
        <strain evidence="2 3">JCM 15657</strain>
    </source>
</reference>
<sequence length="57" mass="5501">MSFVIAEPETVAAAAGDLAGIRSALTTAAAAAATPTIEVLPAAADEVSAAISRLFGT</sequence>
<dbReference type="Proteomes" id="UP000466396">
    <property type="component" value="Chromosome"/>
</dbReference>
<dbReference type="EMBL" id="AP022581">
    <property type="protein sequence ID" value="BBX96248.1"/>
    <property type="molecule type" value="Genomic_DNA"/>
</dbReference>
<dbReference type="AlphaFoldDB" id="A0A7I7NIH8"/>
<dbReference type="Pfam" id="PF00934">
    <property type="entry name" value="PE"/>
    <property type="match status" value="1"/>
</dbReference>
<gene>
    <name evidence="2" type="ORF">MLAC_15420</name>
</gene>